<proteinExistence type="predicted"/>
<organism evidence="1 2">
    <name type="scientific">Streptomyces coacervatus</name>
    <dbReference type="NCBI Taxonomy" id="647381"/>
    <lineage>
        <taxon>Bacteria</taxon>
        <taxon>Bacillati</taxon>
        <taxon>Actinomycetota</taxon>
        <taxon>Actinomycetes</taxon>
        <taxon>Kitasatosporales</taxon>
        <taxon>Streptomycetaceae</taxon>
        <taxon>Streptomyces</taxon>
    </lineage>
</organism>
<evidence type="ECO:0008006" key="3">
    <source>
        <dbReference type="Google" id="ProtNLM"/>
    </source>
</evidence>
<sequence length="131" mass="12890">MADLASGDGLAVILAALADLTGIPDALVQGAAYEALGTTGCPAPLAARAVAALSASAWQVRSGAATALSAAEPKVAVLALAKALADQNADVRKAAALALTRHNDTEDARAALAEATSDPDADVRAYAARAL</sequence>
<accession>A0ABP7IA30</accession>
<evidence type="ECO:0000313" key="1">
    <source>
        <dbReference type="EMBL" id="GAA3813362.1"/>
    </source>
</evidence>
<dbReference type="EMBL" id="BAABDE010000022">
    <property type="protein sequence ID" value="GAA3813362.1"/>
    <property type="molecule type" value="Genomic_DNA"/>
</dbReference>
<dbReference type="SUPFAM" id="SSF48371">
    <property type="entry name" value="ARM repeat"/>
    <property type="match status" value="1"/>
</dbReference>
<dbReference type="InterPro" id="IPR004155">
    <property type="entry name" value="PBS_lyase_HEAT"/>
</dbReference>
<dbReference type="InterPro" id="IPR016024">
    <property type="entry name" value="ARM-type_fold"/>
</dbReference>
<dbReference type="Gene3D" id="1.25.10.10">
    <property type="entry name" value="Leucine-rich Repeat Variant"/>
    <property type="match status" value="1"/>
</dbReference>
<keyword evidence="2" id="KW-1185">Reference proteome</keyword>
<dbReference type="SMART" id="SM00567">
    <property type="entry name" value="EZ_HEAT"/>
    <property type="match status" value="2"/>
</dbReference>
<comment type="caution">
    <text evidence="1">The sequence shown here is derived from an EMBL/GenBank/DDBJ whole genome shotgun (WGS) entry which is preliminary data.</text>
</comment>
<evidence type="ECO:0000313" key="2">
    <source>
        <dbReference type="Proteomes" id="UP001501009"/>
    </source>
</evidence>
<dbReference type="Proteomes" id="UP001501009">
    <property type="component" value="Unassembled WGS sequence"/>
</dbReference>
<dbReference type="Pfam" id="PF13646">
    <property type="entry name" value="HEAT_2"/>
    <property type="match status" value="1"/>
</dbReference>
<protein>
    <recommendedName>
        <fullName evidence="3">HEAT repeat domain-containing protein</fullName>
    </recommendedName>
</protein>
<dbReference type="InterPro" id="IPR011989">
    <property type="entry name" value="ARM-like"/>
</dbReference>
<gene>
    <name evidence="1" type="ORF">GCM10022403_053710</name>
</gene>
<name>A0ABP7IA30_9ACTN</name>
<reference evidence="2" key="1">
    <citation type="journal article" date="2019" name="Int. J. Syst. Evol. Microbiol.">
        <title>The Global Catalogue of Microorganisms (GCM) 10K type strain sequencing project: providing services to taxonomists for standard genome sequencing and annotation.</title>
        <authorList>
            <consortium name="The Broad Institute Genomics Platform"/>
            <consortium name="The Broad Institute Genome Sequencing Center for Infectious Disease"/>
            <person name="Wu L."/>
            <person name="Ma J."/>
        </authorList>
    </citation>
    <scope>NUCLEOTIDE SEQUENCE [LARGE SCALE GENOMIC DNA]</scope>
    <source>
        <strain evidence="2">JCM 17138</strain>
    </source>
</reference>